<accession>A0AAD6ZB47</accession>
<keyword evidence="1" id="KW-0732">Signal</keyword>
<proteinExistence type="predicted"/>
<keyword evidence="3" id="KW-1185">Reference proteome</keyword>
<dbReference type="Proteomes" id="UP001218218">
    <property type="component" value="Unassembled WGS sequence"/>
</dbReference>
<organism evidence="2 3">
    <name type="scientific">Mycena albidolilacea</name>
    <dbReference type="NCBI Taxonomy" id="1033008"/>
    <lineage>
        <taxon>Eukaryota</taxon>
        <taxon>Fungi</taxon>
        <taxon>Dikarya</taxon>
        <taxon>Basidiomycota</taxon>
        <taxon>Agaricomycotina</taxon>
        <taxon>Agaricomycetes</taxon>
        <taxon>Agaricomycetidae</taxon>
        <taxon>Agaricales</taxon>
        <taxon>Marasmiineae</taxon>
        <taxon>Mycenaceae</taxon>
        <taxon>Mycena</taxon>
    </lineage>
</organism>
<protein>
    <submittedName>
        <fullName evidence="2">Uncharacterized protein</fullName>
    </submittedName>
</protein>
<evidence type="ECO:0000313" key="2">
    <source>
        <dbReference type="EMBL" id="KAJ7314757.1"/>
    </source>
</evidence>
<feature type="chain" id="PRO_5042245414" evidence="1">
    <location>
        <begin position="19"/>
        <end position="99"/>
    </location>
</feature>
<gene>
    <name evidence="2" type="ORF">DFH08DRAFT_894735</name>
</gene>
<sequence>MRFFTALLVLSAASITVAHHARQCAVCPEIVYGQDSGNIYFGTPPSPDAENTTLCGYIEQSNPDDQAFCSYHNDTGRLVDTSGNVNCPDQVGMVECDGY</sequence>
<dbReference type="AlphaFoldDB" id="A0AAD6ZB47"/>
<dbReference type="EMBL" id="JARIHO010000065">
    <property type="protein sequence ID" value="KAJ7314757.1"/>
    <property type="molecule type" value="Genomic_DNA"/>
</dbReference>
<evidence type="ECO:0000256" key="1">
    <source>
        <dbReference type="SAM" id="SignalP"/>
    </source>
</evidence>
<feature type="signal peptide" evidence="1">
    <location>
        <begin position="1"/>
        <end position="18"/>
    </location>
</feature>
<reference evidence="2" key="1">
    <citation type="submission" date="2023-03" db="EMBL/GenBank/DDBJ databases">
        <title>Massive genome expansion in bonnet fungi (Mycena s.s.) driven by repeated elements and novel gene families across ecological guilds.</title>
        <authorList>
            <consortium name="Lawrence Berkeley National Laboratory"/>
            <person name="Harder C.B."/>
            <person name="Miyauchi S."/>
            <person name="Viragh M."/>
            <person name="Kuo A."/>
            <person name="Thoen E."/>
            <person name="Andreopoulos B."/>
            <person name="Lu D."/>
            <person name="Skrede I."/>
            <person name="Drula E."/>
            <person name="Henrissat B."/>
            <person name="Morin E."/>
            <person name="Kohler A."/>
            <person name="Barry K."/>
            <person name="LaButti K."/>
            <person name="Morin E."/>
            <person name="Salamov A."/>
            <person name="Lipzen A."/>
            <person name="Mereny Z."/>
            <person name="Hegedus B."/>
            <person name="Baldrian P."/>
            <person name="Stursova M."/>
            <person name="Weitz H."/>
            <person name="Taylor A."/>
            <person name="Grigoriev I.V."/>
            <person name="Nagy L.G."/>
            <person name="Martin F."/>
            <person name="Kauserud H."/>
        </authorList>
    </citation>
    <scope>NUCLEOTIDE SEQUENCE</scope>
    <source>
        <strain evidence="2">CBHHK002</strain>
    </source>
</reference>
<evidence type="ECO:0000313" key="3">
    <source>
        <dbReference type="Proteomes" id="UP001218218"/>
    </source>
</evidence>
<comment type="caution">
    <text evidence="2">The sequence shown here is derived from an EMBL/GenBank/DDBJ whole genome shotgun (WGS) entry which is preliminary data.</text>
</comment>
<name>A0AAD6ZB47_9AGAR</name>